<accession>A0ABR4AC74</accession>
<reference evidence="3 4" key="1">
    <citation type="submission" date="2024-09" db="EMBL/GenBank/DDBJ databases">
        <title>Rethinking Asexuality: The Enigmatic Case of Functional Sexual Genes in Lepraria (Stereocaulaceae).</title>
        <authorList>
            <person name="Doellman M."/>
            <person name="Sun Y."/>
            <person name="Barcenas-Pena A."/>
            <person name="Lumbsch H.T."/>
            <person name="Grewe F."/>
        </authorList>
    </citation>
    <scope>NUCLEOTIDE SEQUENCE [LARGE SCALE GENOMIC DNA]</scope>
    <source>
        <strain evidence="3 4">Mercado 3170</strain>
    </source>
</reference>
<proteinExistence type="predicted"/>
<evidence type="ECO:0000313" key="4">
    <source>
        <dbReference type="Proteomes" id="UP001590950"/>
    </source>
</evidence>
<name>A0ABR4AC74_9LECA</name>
<evidence type="ECO:0000256" key="1">
    <source>
        <dbReference type="PROSITE-ProRule" id="PRU01363"/>
    </source>
</evidence>
<dbReference type="InterPro" id="IPR049551">
    <property type="entry name" value="PKS_DH_C"/>
</dbReference>
<evidence type="ECO:0000259" key="2">
    <source>
        <dbReference type="PROSITE" id="PS52019"/>
    </source>
</evidence>
<dbReference type="InterPro" id="IPR049900">
    <property type="entry name" value="PKS_mFAS_DH"/>
</dbReference>
<sequence>MSLNIIDGDVQDLAEKKAYINIIAEAEEKRDKKVDVKRLYSHLTDLGLEYGTTFANMTKARLARNSCVANIPIPDTAAVMPLEFQYAFLLHPATLSSMPHPILIALFAEVGPLPGPAVTVFLGEIFVAQNITSESGHVLTVYISTKKKDERYISASMSIIDKN</sequence>
<evidence type="ECO:0000313" key="3">
    <source>
        <dbReference type="EMBL" id="KAL2043378.1"/>
    </source>
</evidence>
<dbReference type="InterPro" id="IPR042104">
    <property type="entry name" value="PKS_dehydratase_sf"/>
</dbReference>
<dbReference type="EMBL" id="JBEFKJ010000011">
    <property type="protein sequence ID" value="KAL2043378.1"/>
    <property type="molecule type" value="Genomic_DNA"/>
</dbReference>
<keyword evidence="4" id="KW-1185">Reference proteome</keyword>
<feature type="region of interest" description="C-terminal hotdog fold" evidence="1">
    <location>
        <begin position="31"/>
        <end position="163"/>
    </location>
</feature>
<dbReference type="PROSITE" id="PS52019">
    <property type="entry name" value="PKS_MFAS_DH"/>
    <property type="match status" value="1"/>
</dbReference>
<comment type="caution">
    <text evidence="3">The sequence shown here is derived from an EMBL/GenBank/DDBJ whole genome shotgun (WGS) entry which is preliminary data.</text>
</comment>
<dbReference type="Gene3D" id="3.10.129.110">
    <property type="entry name" value="Polyketide synthase dehydratase"/>
    <property type="match status" value="1"/>
</dbReference>
<feature type="region of interest" description="N-terminal hotdog fold" evidence="1">
    <location>
        <begin position="1"/>
        <end position="10"/>
    </location>
</feature>
<feature type="domain" description="PKS/mFAS DH" evidence="2">
    <location>
        <begin position="1"/>
        <end position="163"/>
    </location>
</feature>
<protein>
    <recommendedName>
        <fullName evidence="2">PKS/mFAS DH domain-containing protein</fullName>
    </recommendedName>
</protein>
<dbReference type="Pfam" id="PF14765">
    <property type="entry name" value="PS-DH"/>
    <property type="match status" value="1"/>
</dbReference>
<dbReference type="Proteomes" id="UP001590950">
    <property type="component" value="Unassembled WGS sequence"/>
</dbReference>
<comment type="caution">
    <text evidence="1">Lacks conserved residue(s) required for the propagation of feature annotation.</text>
</comment>
<gene>
    <name evidence="3" type="ORF">N7G274_003684</name>
</gene>
<organism evidence="3 4">
    <name type="scientific">Stereocaulon virgatum</name>
    <dbReference type="NCBI Taxonomy" id="373712"/>
    <lineage>
        <taxon>Eukaryota</taxon>
        <taxon>Fungi</taxon>
        <taxon>Dikarya</taxon>
        <taxon>Ascomycota</taxon>
        <taxon>Pezizomycotina</taxon>
        <taxon>Lecanoromycetes</taxon>
        <taxon>OSLEUM clade</taxon>
        <taxon>Lecanoromycetidae</taxon>
        <taxon>Lecanorales</taxon>
        <taxon>Lecanorineae</taxon>
        <taxon>Stereocaulaceae</taxon>
        <taxon>Stereocaulon</taxon>
    </lineage>
</organism>